<evidence type="ECO:0000313" key="11">
    <source>
        <dbReference type="Proteomes" id="UP000030764"/>
    </source>
</evidence>
<reference evidence="10 11" key="1">
    <citation type="journal article" date="2014" name="Nat. Genet.">
        <title>Genome and transcriptome of the porcine whipworm Trichuris suis.</title>
        <authorList>
            <person name="Jex A.R."/>
            <person name="Nejsum P."/>
            <person name="Schwarz E.M."/>
            <person name="Hu L."/>
            <person name="Young N.D."/>
            <person name="Hall R.S."/>
            <person name="Korhonen P.K."/>
            <person name="Liao S."/>
            <person name="Thamsborg S."/>
            <person name="Xia J."/>
            <person name="Xu P."/>
            <person name="Wang S."/>
            <person name="Scheerlinck J.P."/>
            <person name="Hofmann A."/>
            <person name="Sternberg P.W."/>
            <person name="Wang J."/>
            <person name="Gasser R.B."/>
        </authorList>
    </citation>
    <scope>NUCLEOTIDE SEQUENCE [LARGE SCALE GENOMIC DNA]</scope>
    <source>
        <strain evidence="10">DCEP-RM93M</strain>
    </source>
</reference>
<dbReference type="Gene3D" id="3.40.50.1820">
    <property type="entry name" value="alpha/beta hydrolase"/>
    <property type="match status" value="1"/>
</dbReference>
<feature type="domain" description="Arf-GAP" evidence="8">
    <location>
        <begin position="1454"/>
        <end position="1575"/>
    </location>
</feature>
<dbReference type="SMART" id="SM00233">
    <property type="entry name" value="PH"/>
    <property type="match status" value="1"/>
</dbReference>
<dbReference type="InterPro" id="IPR029058">
    <property type="entry name" value="AB_hydrolase_fold"/>
</dbReference>
<dbReference type="InterPro" id="IPR037278">
    <property type="entry name" value="ARFGAP/RecO"/>
</dbReference>
<dbReference type="InterPro" id="IPR001849">
    <property type="entry name" value="PH_domain"/>
</dbReference>
<evidence type="ECO:0000256" key="5">
    <source>
        <dbReference type="PROSITE-ProRule" id="PRU00288"/>
    </source>
</evidence>
<dbReference type="GO" id="GO:0006260">
    <property type="term" value="P:DNA replication"/>
    <property type="evidence" value="ECO:0007669"/>
    <property type="project" value="InterPro"/>
</dbReference>
<dbReference type="InterPro" id="IPR001164">
    <property type="entry name" value="ArfGAP_dom"/>
</dbReference>
<gene>
    <name evidence="10" type="ORF">M513_01873</name>
</gene>
<dbReference type="SMART" id="SM00326">
    <property type="entry name" value="SH3"/>
    <property type="match status" value="1"/>
</dbReference>
<dbReference type="PROSITE" id="PS51199">
    <property type="entry name" value="SF4_HELICASE"/>
    <property type="match status" value="1"/>
</dbReference>
<dbReference type="Pfam" id="PF00169">
    <property type="entry name" value="PH"/>
    <property type="match status" value="1"/>
</dbReference>
<dbReference type="InterPro" id="IPR038508">
    <property type="entry name" value="ArfGAP_dom_sf"/>
</dbReference>
<dbReference type="GO" id="GO:0005096">
    <property type="term" value="F:GTPase activator activity"/>
    <property type="evidence" value="ECO:0007669"/>
    <property type="project" value="InterPro"/>
</dbReference>
<dbReference type="PROSITE" id="PS50115">
    <property type="entry name" value="ARFGAP"/>
    <property type="match status" value="1"/>
</dbReference>
<dbReference type="SMART" id="SM00248">
    <property type="entry name" value="ANK"/>
    <property type="match status" value="2"/>
</dbReference>
<evidence type="ECO:0000259" key="6">
    <source>
        <dbReference type="PROSITE" id="PS50002"/>
    </source>
</evidence>
<dbReference type="InterPro" id="IPR013094">
    <property type="entry name" value="AB_hydrolase_3"/>
</dbReference>
<dbReference type="GO" id="GO:0005524">
    <property type="term" value="F:ATP binding"/>
    <property type="evidence" value="ECO:0007669"/>
    <property type="project" value="InterPro"/>
</dbReference>
<dbReference type="PANTHER" id="PTHR45854:SF3">
    <property type="entry name" value="ARFGAP WITH SH3 DOMAIN, ANK REPEAT AND PH DOMAIN-CONTAINING PROTEIN"/>
    <property type="match status" value="1"/>
</dbReference>
<name>A0A085MJG6_9BILA</name>
<dbReference type="CDD" id="cd08834">
    <property type="entry name" value="ArfGap_ASAP"/>
    <property type="match status" value="1"/>
</dbReference>
<dbReference type="GO" id="GO:0016787">
    <property type="term" value="F:hydrolase activity"/>
    <property type="evidence" value="ECO:0007669"/>
    <property type="project" value="InterPro"/>
</dbReference>
<dbReference type="Gene3D" id="3.40.50.300">
    <property type="entry name" value="P-loop containing nucleotide triphosphate hydrolases"/>
    <property type="match status" value="1"/>
</dbReference>
<dbReference type="SUPFAM" id="SSF48403">
    <property type="entry name" value="Ankyrin repeat"/>
    <property type="match status" value="1"/>
</dbReference>
<evidence type="ECO:0000259" key="8">
    <source>
        <dbReference type="PROSITE" id="PS50115"/>
    </source>
</evidence>
<feature type="domain" description="SF4 helicase" evidence="9">
    <location>
        <begin position="323"/>
        <end position="517"/>
    </location>
</feature>
<keyword evidence="2" id="KW-0479">Metal-binding</keyword>
<evidence type="ECO:0000256" key="4">
    <source>
        <dbReference type="PROSITE-ProRule" id="PRU00192"/>
    </source>
</evidence>
<organism evidence="10 11">
    <name type="scientific">Trichuris suis</name>
    <name type="common">pig whipworm</name>
    <dbReference type="NCBI Taxonomy" id="68888"/>
    <lineage>
        <taxon>Eukaryota</taxon>
        <taxon>Metazoa</taxon>
        <taxon>Ecdysozoa</taxon>
        <taxon>Nematoda</taxon>
        <taxon>Enoplea</taxon>
        <taxon>Dorylaimia</taxon>
        <taxon>Trichinellida</taxon>
        <taxon>Trichuridae</taxon>
        <taxon>Trichuris</taxon>
    </lineage>
</organism>
<dbReference type="InterPro" id="IPR002110">
    <property type="entry name" value="Ankyrin_rpt"/>
</dbReference>
<proteinExistence type="predicted"/>
<dbReference type="Pfam" id="PF07859">
    <property type="entry name" value="Abhydrolase_3"/>
    <property type="match status" value="2"/>
</dbReference>
<dbReference type="EMBL" id="KL363189">
    <property type="protein sequence ID" value="KFD57362.1"/>
    <property type="molecule type" value="Genomic_DNA"/>
</dbReference>
<keyword evidence="1 4" id="KW-0728">SH3 domain</keyword>
<dbReference type="SUPFAM" id="SSF57863">
    <property type="entry name" value="ArfGap/RecO-like zinc finger"/>
    <property type="match status" value="1"/>
</dbReference>
<accession>A0A085MJG6</accession>
<dbReference type="Gene3D" id="1.10.220.150">
    <property type="entry name" value="Arf GTPase activating protein"/>
    <property type="match status" value="1"/>
</dbReference>
<evidence type="ECO:0000256" key="1">
    <source>
        <dbReference type="ARBA" id="ARBA00022443"/>
    </source>
</evidence>
<dbReference type="Gene3D" id="2.30.29.30">
    <property type="entry name" value="Pleckstrin-homology domain (PH domain)/Phosphotyrosine-binding domain (PTB)"/>
    <property type="match status" value="1"/>
</dbReference>
<evidence type="ECO:0000313" key="10">
    <source>
        <dbReference type="EMBL" id="KFD57362.1"/>
    </source>
</evidence>
<dbReference type="InterPro" id="IPR007694">
    <property type="entry name" value="DNA_helicase_DnaB-like_C"/>
</dbReference>
<dbReference type="SMART" id="SM00105">
    <property type="entry name" value="ArfGap"/>
    <property type="match status" value="1"/>
</dbReference>
<evidence type="ECO:0000256" key="2">
    <source>
        <dbReference type="ARBA" id="ARBA00022723"/>
    </source>
</evidence>
<dbReference type="Pfam" id="PF07653">
    <property type="entry name" value="SH3_2"/>
    <property type="match status" value="1"/>
</dbReference>
<dbReference type="GO" id="GO:0008270">
    <property type="term" value="F:zinc ion binding"/>
    <property type="evidence" value="ECO:0007669"/>
    <property type="project" value="UniProtKB-KW"/>
</dbReference>
<dbReference type="SUPFAM" id="SSF52540">
    <property type="entry name" value="P-loop containing nucleoside triphosphate hydrolases"/>
    <property type="match status" value="1"/>
</dbReference>
<dbReference type="InterPro" id="IPR027417">
    <property type="entry name" value="P-loop_NTPase"/>
</dbReference>
<evidence type="ECO:0000259" key="9">
    <source>
        <dbReference type="PROSITE" id="PS51199"/>
    </source>
</evidence>
<dbReference type="SUPFAM" id="SSF53474">
    <property type="entry name" value="alpha/beta-Hydrolases"/>
    <property type="match status" value="1"/>
</dbReference>
<dbReference type="InterPro" id="IPR027267">
    <property type="entry name" value="AH/BAR_dom_sf"/>
</dbReference>
<dbReference type="SUPFAM" id="SSF50729">
    <property type="entry name" value="PH domain-like"/>
    <property type="match status" value="1"/>
</dbReference>
<evidence type="ECO:0000259" key="7">
    <source>
        <dbReference type="PROSITE" id="PS50003"/>
    </source>
</evidence>
<dbReference type="InterPro" id="IPR043593">
    <property type="entry name" value="ASAP"/>
</dbReference>
<dbReference type="PROSITE" id="PS50003">
    <property type="entry name" value="PH_DOMAIN"/>
    <property type="match status" value="1"/>
</dbReference>
<evidence type="ECO:0000256" key="3">
    <source>
        <dbReference type="ARBA" id="ARBA00022833"/>
    </source>
</evidence>
<dbReference type="PROSITE" id="PS50002">
    <property type="entry name" value="SH3"/>
    <property type="match status" value="1"/>
</dbReference>
<feature type="domain" description="PH" evidence="7">
    <location>
        <begin position="1342"/>
        <end position="1435"/>
    </location>
</feature>
<dbReference type="Gene3D" id="1.20.1270.60">
    <property type="entry name" value="Arfaptin homology (AH) domain/BAR domain"/>
    <property type="match status" value="1"/>
</dbReference>
<dbReference type="InterPro" id="IPR036770">
    <property type="entry name" value="Ankyrin_rpt-contain_sf"/>
</dbReference>
<dbReference type="SUPFAM" id="SSF50044">
    <property type="entry name" value="SH3-domain"/>
    <property type="match status" value="1"/>
</dbReference>
<sequence length="1905" mass="215301">MDKKAKQAGPPVAAEFNFMPAVKKRIGIGNGLLKRSKRTTDDAQWHLALKRYREVSMDDRSVSDELSCELSEPADEEEEEDLILSQWNQSLPITQISLPKLTRLRQLLCLRHISDATMVKFNVRALATADGLIFPRYSDRLERVAEKQLRPSGLKICKLSDSRINAANILEKNIPDGHFIGFFGYHLTKSSVMEVALSMNEADAMAIFQASGKAALVIPDQLYLMHPKLLFTLREFNRLTFWPPPDKFAKAKAIAKNLNIENCHLVSPRECKNLRAAEAIALPARGRQMITNIISASEPEADKRVESLAQLKEQAKGYFYSQGSIGGIAKWKRFSVLNSYLKGFRLGELTLISGSSGSGKKSFATEYALDLCLQQVRTLWCCLETPVGRIASMMVEQFSKETFYESSSSQRSFDYWYDEMGNLPMQFISFNAAKGVKLKELLEIIEQQSVQHAIIDNLLIPQEANYAKSVQEMKHYFADIRRFAVTRNVHITGIADEMVIQMDSTLGRVVQGLTEADNVLFLNLNPEAPETEKSLKVEAAIKMLPSIIVYSFPLIDFKKSSGRRVGASRTYRVVFQSPNEMSYVIRWGETEQKWRLLRRRLIFYNNARRLDDLNLVMWRSRSCLFTLIGTVGIAILIHHLHIPLPAEMSDRWRMHIFELCARVVYFYPLQAFKHVGVSWQVVWTRFTVHSFCRVLSWIHRLKERHNLKVEDVVLGGVPCRVYIPESPDTDAAIVFIHGGGFVLLNVPSYDLITRLLAKVTNMVTISVEYRLAPEHRFPSAVDDSESVILYLLSEGYKRYNFSANKLTLMGDSAGGNLAAVVTQRLRNKGVKPTVKLQVLIYPLLQFSDFLTPSYQLAHRLLGGTSLPDPESIVRWSLLYFGIDPMYTPKVLKNMHVTESLRSIFERHQSHDVLPSSYRDPSFYNASEANVLPADIDYALARMMRRYLLDWQASPLIQPDMSGLPPALIVTTQFDPLRDDGYWYAVKLRKAGVDVTQMHYERGFHAMLNLHTEMSIGRKAIHDIGKFIRSCMASFLTETEEDLKSPTTSVFFNQIGRYRLAVQEFTEAAEGDFEVLCKFRKCLKVLLTGQDEYIRSEESLAEALCALAAVSNPNSCVGESDPEISAAWLKFSVMFKELARAGKIFQRNSHNCLMLPLVSLLKGESRGKISSKQADKAFRDYQTKLYSKANKLEKDAKSQSGGELCKLSQVDLSEALLRERTILQYELCQLFLKSSKMQLKGGVGLAQATVELYYAVLNYFRKSLQIVEDLKGFVETFEASLNETKQRQENEHRTLQVLCRTLKKSSSLIDYDAGKTDDSHDSSDSLSVTVLESGTSESSAPICRLKSGYLLKRSKRRMNRNWYRRRCEVRDGFFYIWHDNESLPPIQINLLTCQVLPNRDDSRMLIVQCHDRKYEFQAESDSCATEWITTLSSMKKLAEKEAMSDEAVSGEHIQKLALDRIKSLPGNDRCCDCGSTKDVTWLCTNFGSLHCIDCAGSHRDLGVHVSRIQSLSLDRIDRATALIPLALGNHKVNMVFEATYSGIKIMDSPAQRKRFIHDKYVQRKYVLPVVDRPMEYLVETIALGSVSNLLHLYASGVDLNTVVDPTTGENALLMTARADVGGSHLAFLQFLLQNGADVNATNLIGETAAHVCVRQNKPECLKLLLMTWNIDLQIRDVDGCTPMQLAKRMQRESCERLIVKFDENSKSNFADVEVPLSLLNDAPEESSQASVAVPVATRGSAARTKSITPQSVRSISELSGLISHSADPLRSSAYFDSIQHSRTAKPVAQKSHTLARVENNRPSCSDFSSSGRGIFSSFQQKIKNDKRPKPAPRKAKTGFSMQRKCRALYNCEADNPDEISFKKGDEIVVTREHLSGENDCWMEGFVLDRPDEVGRFPTSFVTFEKE</sequence>
<protein>
    <submittedName>
        <fullName evidence="10">Uncharacterized protein</fullName>
    </submittedName>
</protein>
<dbReference type="Pfam" id="PF01412">
    <property type="entry name" value="ArfGap"/>
    <property type="match status" value="1"/>
</dbReference>
<dbReference type="Gene3D" id="2.30.30.40">
    <property type="entry name" value="SH3 Domains"/>
    <property type="match status" value="1"/>
</dbReference>
<dbReference type="InterPro" id="IPR011993">
    <property type="entry name" value="PH-like_dom_sf"/>
</dbReference>
<keyword evidence="3" id="KW-0862">Zinc</keyword>
<dbReference type="InterPro" id="IPR036028">
    <property type="entry name" value="SH3-like_dom_sf"/>
</dbReference>
<dbReference type="SUPFAM" id="SSF103657">
    <property type="entry name" value="BAR/IMD domain-like"/>
    <property type="match status" value="1"/>
</dbReference>
<keyword evidence="5" id="KW-0863">Zinc-finger</keyword>
<dbReference type="PANTHER" id="PTHR45854">
    <property type="entry name" value="ASAP FAMILY MEMBER"/>
    <property type="match status" value="1"/>
</dbReference>
<dbReference type="GO" id="GO:0003678">
    <property type="term" value="F:DNA helicase activity"/>
    <property type="evidence" value="ECO:0007669"/>
    <property type="project" value="InterPro"/>
</dbReference>
<feature type="domain" description="SH3" evidence="6">
    <location>
        <begin position="1839"/>
        <end position="1905"/>
    </location>
</feature>
<keyword evidence="11" id="KW-1185">Reference proteome</keyword>
<dbReference type="Pfam" id="PF12796">
    <property type="entry name" value="Ank_2"/>
    <property type="match status" value="1"/>
</dbReference>
<dbReference type="InterPro" id="IPR001452">
    <property type="entry name" value="SH3_domain"/>
</dbReference>
<dbReference type="Gene3D" id="1.25.40.20">
    <property type="entry name" value="Ankyrin repeat-containing domain"/>
    <property type="match status" value="1"/>
</dbReference>
<dbReference type="Proteomes" id="UP000030764">
    <property type="component" value="Unassembled WGS sequence"/>
</dbReference>